<dbReference type="InterPro" id="IPR019874">
    <property type="entry name" value="RF_methyltr_PrmC"/>
</dbReference>
<dbReference type="Gene3D" id="1.10.8.10">
    <property type="entry name" value="DNA helicase RuvA subunit, C-terminal domain"/>
    <property type="match status" value="1"/>
</dbReference>
<evidence type="ECO:0000259" key="4">
    <source>
        <dbReference type="Pfam" id="PF13847"/>
    </source>
</evidence>
<dbReference type="Pfam" id="PF13847">
    <property type="entry name" value="Methyltransf_31"/>
    <property type="match status" value="1"/>
</dbReference>
<dbReference type="PANTHER" id="PTHR18895:SF74">
    <property type="entry name" value="MTRF1L RELEASE FACTOR GLUTAMINE METHYLTRANSFERASE"/>
    <property type="match status" value="1"/>
</dbReference>
<evidence type="ECO:0000256" key="3">
    <source>
        <dbReference type="ARBA" id="ARBA00022691"/>
    </source>
</evidence>
<dbReference type="GO" id="GO:0102559">
    <property type="term" value="F:peptide chain release factor N(5)-glutamine methyltransferase activity"/>
    <property type="evidence" value="ECO:0007669"/>
    <property type="project" value="UniProtKB-EC"/>
</dbReference>
<reference evidence="5 6" key="1">
    <citation type="submission" date="2019-02" db="EMBL/GenBank/DDBJ databases">
        <title>Prokaryotic population dynamics and viral predation in marine succession experiment using metagenomics: the confinement effect.</title>
        <authorList>
            <person name="Haro-Moreno J.M."/>
            <person name="Rodriguez-Valera F."/>
            <person name="Lopez-Perez M."/>
        </authorList>
    </citation>
    <scope>NUCLEOTIDE SEQUENCE [LARGE SCALE GENOMIC DNA]</scope>
    <source>
        <strain evidence="5">MED-G163</strain>
    </source>
</reference>
<dbReference type="EC" id="2.1.1.297" evidence="5"/>
<dbReference type="GO" id="GO:0003676">
    <property type="term" value="F:nucleic acid binding"/>
    <property type="evidence" value="ECO:0007669"/>
    <property type="project" value="InterPro"/>
</dbReference>
<dbReference type="Proteomes" id="UP000315782">
    <property type="component" value="Unassembled WGS sequence"/>
</dbReference>
<dbReference type="GO" id="GO:0032259">
    <property type="term" value="P:methylation"/>
    <property type="evidence" value="ECO:0007669"/>
    <property type="project" value="UniProtKB-KW"/>
</dbReference>
<dbReference type="InterPro" id="IPR029063">
    <property type="entry name" value="SAM-dependent_MTases_sf"/>
</dbReference>
<feature type="domain" description="Methyltransferase" evidence="4">
    <location>
        <begin position="109"/>
        <end position="243"/>
    </location>
</feature>
<proteinExistence type="predicted"/>
<dbReference type="NCBIfam" id="TIGR03534">
    <property type="entry name" value="RF_mod_PrmC"/>
    <property type="match status" value="1"/>
</dbReference>
<dbReference type="PROSITE" id="PS00092">
    <property type="entry name" value="N6_MTASE"/>
    <property type="match status" value="1"/>
</dbReference>
<dbReference type="AlphaFoldDB" id="A0A520MJA8"/>
<keyword evidence="3" id="KW-0949">S-adenosyl-L-methionine</keyword>
<dbReference type="Gene3D" id="3.40.50.150">
    <property type="entry name" value="Vaccinia Virus protein VP39"/>
    <property type="match status" value="1"/>
</dbReference>
<name>A0A520MJA8_9GAMM</name>
<protein>
    <submittedName>
        <fullName evidence="5">Peptide chain release factor N(5)-glutamine methyltransferase</fullName>
        <ecNumber evidence="5">2.1.1.297</ecNumber>
    </submittedName>
</protein>
<dbReference type="InterPro" id="IPR004556">
    <property type="entry name" value="HemK-like"/>
</dbReference>
<gene>
    <name evidence="5" type="primary">prmC</name>
    <name evidence="5" type="ORF">EVA96_01880</name>
</gene>
<dbReference type="SUPFAM" id="SSF53335">
    <property type="entry name" value="S-adenosyl-L-methionine-dependent methyltransferases"/>
    <property type="match status" value="1"/>
</dbReference>
<keyword evidence="2 5" id="KW-0808">Transferase</keyword>
<dbReference type="NCBIfam" id="TIGR00536">
    <property type="entry name" value="hemK_fam"/>
    <property type="match status" value="1"/>
</dbReference>
<comment type="caution">
    <text evidence="5">The sequence shown here is derived from an EMBL/GenBank/DDBJ whole genome shotgun (WGS) entry which is preliminary data.</text>
</comment>
<evidence type="ECO:0000313" key="5">
    <source>
        <dbReference type="EMBL" id="RZO21305.1"/>
    </source>
</evidence>
<accession>A0A520MJA8</accession>
<keyword evidence="1 5" id="KW-0489">Methyltransferase</keyword>
<evidence type="ECO:0000256" key="2">
    <source>
        <dbReference type="ARBA" id="ARBA00022679"/>
    </source>
</evidence>
<dbReference type="PANTHER" id="PTHR18895">
    <property type="entry name" value="HEMK METHYLTRANSFERASE"/>
    <property type="match status" value="1"/>
</dbReference>
<sequence>MIKDLNFYNQKIKEIWPDDSHIAKELIFYIKEKLGLNDVSIFIDNHKFSKEEENLINNFIEKKKKGIPLDYILQKSSFYQNDFFVDERALIPRPETEILVDHINNLNLKPGMKVLDAGVGSGCIGISLAKLNPKTYVYGLDYSSEALKVAKINKEKFNLDNFYLINSNWLEPFKENSFDIVVSNPPYVAPSDPHLEELKHEPILALISEQNGLEDFDLISSQAIKVLKVDGLLAFEHGNNQSNDVKKIMTIYGFKNITLIHDYQSNPRITIGKK</sequence>
<evidence type="ECO:0000313" key="6">
    <source>
        <dbReference type="Proteomes" id="UP000315782"/>
    </source>
</evidence>
<dbReference type="EMBL" id="SHBI01000007">
    <property type="protein sequence ID" value="RZO21305.1"/>
    <property type="molecule type" value="Genomic_DNA"/>
</dbReference>
<organism evidence="5 6">
    <name type="scientific">SAR86 cluster bacterium</name>
    <dbReference type="NCBI Taxonomy" id="2030880"/>
    <lineage>
        <taxon>Bacteria</taxon>
        <taxon>Pseudomonadati</taxon>
        <taxon>Pseudomonadota</taxon>
        <taxon>Gammaproteobacteria</taxon>
        <taxon>SAR86 cluster</taxon>
    </lineage>
</organism>
<evidence type="ECO:0000256" key="1">
    <source>
        <dbReference type="ARBA" id="ARBA00022603"/>
    </source>
</evidence>
<dbReference type="CDD" id="cd02440">
    <property type="entry name" value="AdoMet_MTases"/>
    <property type="match status" value="1"/>
</dbReference>
<dbReference type="InterPro" id="IPR050320">
    <property type="entry name" value="N5-glutamine_MTase"/>
</dbReference>
<dbReference type="InterPro" id="IPR002052">
    <property type="entry name" value="DNA_methylase_N6_adenine_CS"/>
</dbReference>
<dbReference type="InterPro" id="IPR025714">
    <property type="entry name" value="Methyltranfer_dom"/>
</dbReference>